<dbReference type="Pfam" id="PF13569">
    <property type="entry name" value="DUF4132"/>
    <property type="match status" value="1"/>
</dbReference>
<evidence type="ECO:0000259" key="2">
    <source>
        <dbReference type="Pfam" id="PF13569"/>
    </source>
</evidence>
<dbReference type="SUPFAM" id="SSF48371">
    <property type="entry name" value="ARM repeat"/>
    <property type="match status" value="1"/>
</dbReference>
<dbReference type="InterPro" id="IPR011989">
    <property type="entry name" value="ARM-like"/>
</dbReference>
<evidence type="ECO:0000313" key="3">
    <source>
        <dbReference type="EMBL" id="TKW68654.1"/>
    </source>
</evidence>
<gene>
    <name evidence="3" type="ORF">DI616_01270</name>
</gene>
<accession>A0A533IDG5</accession>
<dbReference type="Pfam" id="PF13646">
    <property type="entry name" value="HEAT_2"/>
    <property type="match status" value="1"/>
</dbReference>
<reference evidence="3 4" key="1">
    <citation type="journal article" date="2017" name="Nat. Commun.">
        <title>In situ click chemistry generation of cyclooxygenase-2 inhibitors.</title>
        <authorList>
            <person name="Bhardwaj A."/>
            <person name="Kaur J."/>
            <person name="Wuest M."/>
            <person name="Wuest F."/>
        </authorList>
    </citation>
    <scope>NUCLEOTIDE SEQUENCE [LARGE SCALE GENOMIC DNA]</scope>
    <source>
        <strain evidence="3">S2_012_000_R3_94</strain>
    </source>
</reference>
<dbReference type="InterPro" id="IPR025406">
    <property type="entry name" value="DUF4132"/>
</dbReference>
<evidence type="ECO:0000313" key="4">
    <source>
        <dbReference type="Proteomes" id="UP000315344"/>
    </source>
</evidence>
<comment type="caution">
    <text evidence="3">The sequence shown here is derived from an EMBL/GenBank/DDBJ whole genome shotgun (WGS) entry which is preliminary data.</text>
</comment>
<protein>
    <submittedName>
        <fullName evidence="3">DUF4132 domain-containing protein</fullName>
    </submittedName>
</protein>
<feature type="domain" description="DUF4132" evidence="2">
    <location>
        <begin position="960"/>
        <end position="1141"/>
    </location>
</feature>
<dbReference type="Proteomes" id="UP000315344">
    <property type="component" value="Unassembled WGS sequence"/>
</dbReference>
<name>A0A533IDG5_PARDE</name>
<dbReference type="EMBL" id="VAFL01000001">
    <property type="protein sequence ID" value="TKW68654.1"/>
    <property type="molecule type" value="Genomic_DNA"/>
</dbReference>
<evidence type="ECO:0000256" key="1">
    <source>
        <dbReference type="SAM" id="MobiDB-lite"/>
    </source>
</evidence>
<organism evidence="3 4">
    <name type="scientific">Paracoccus denitrificans</name>
    <dbReference type="NCBI Taxonomy" id="266"/>
    <lineage>
        <taxon>Bacteria</taxon>
        <taxon>Pseudomonadati</taxon>
        <taxon>Pseudomonadota</taxon>
        <taxon>Alphaproteobacteria</taxon>
        <taxon>Rhodobacterales</taxon>
        <taxon>Paracoccaceae</taxon>
        <taxon>Paracoccus</taxon>
    </lineage>
</organism>
<dbReference type="AlphaFoldDB" id="A0A533IDG5"/>
<dbReference type="InterPro" id="IPR016024">
    <property type="entry name" value="ARM-type_fold"/>
</dbReference>
<sequence>MFGKSIKRLFGGGDDNSGQPPRNARLLECFAYLDVVKPGSAARLVRYIETGEDGGILAELSNSTKGISEALHQHRVEVARKVHPSREIIHYAPHAASETAIFNAVLQSAGDPRRIVRVIVAGMAGQLMAKGKYFGYRANDSHMKAGPYNLFESVRRWRTDDVPESERSSFADLVKASTIMGINHESLLASCIWRNWRPDGLGIYRYDWITLATLDDFSRAMKQLDASQREDLLEACLGGQAQPQGDVLPLWFDLTDDGSAKVRDAARRLILASGDDRVTAMATDALSTGKAAQRATMVQILAEIGSDEAMAALEARRSEEKTRAVQLLIDQFLSAPAAQAADPDKPGYEAADGSWVTPPDVVELPDDGAKPFGTEDEAELRARAQKDYEERVERWKNRPENGPWYRDKKPELKDSWKHLLDIFNGNMNDETVSRWLYTDWMAKAVKRASAGRLLRIWAKDAGADLWLYSYGSSVDQWMEEQLEDGAFDIRTMIRAVEEHLAKWRHPARSVHFEKPLANESLADFTMRQMIAGRGHSTALPDRALWPLIADYLPLIAENLPPHELNTSKNLRAMRLIERLPKLPKMLVPSLVNASMAEARGVRTTAQSLLANAEAVTPQIVDALGDSRQAIRANAAAFLGQRGDDSVLPDLVRSLGKEKADLARAALISAISMLGGDTSKWLGKAALEKEAAANAKKLKGDKIDWLAMDTAPVLHWQDGTPVADDLLVGWLKLAVKLKTLEDGAGLFKLYLDQLRPQDASALGDWVLASWIAYDTAKRSREEVYRKQLESAKIYLAKYGRTGVYKDYTPERLAEQWTRAAISDYLNSGAASKGILALALKATPLTLARLASGYLKNHGKRVAQAKSVVELLALSGSAEALQVVVATATRFKQRTVRELAEVMVDRIAEERGWTADELADRSIPSGGLEEGGLLDLPMGEDAKPYQARLDSDLVLHLHNPDGKIVKSLPAGTDENSKESKAQLTSAKKILKEVVEKQKGRLYEAMLTGREWTLDAWQSDLRGHPIVGRLTERAIWRGLDADGNVRVTFRPTAEGDVMTASGDDADMSGIERIDLAHATSLSGDDLAAWTEHLSDFEVKPLFSQIDRPVLAIGDDQKEAHSIDDREGWMMDNLKLRGLASKLGYDQGETGDGGSTTTYDKRIDRLGYRASIEFSGTYFGDDSHPVALIRLQFFRAGSRAYRPVALADVPPRLLSECWNDLHDIAKAGAYDPDWKKKGLW</sequence>
<dbReference type="Gene3D" id="1.25.10.10">
    <property type="entry name" value="Leucine-rich Repeat Variant"/>
    <property type="match status" value="1"/>
</dbReference>
<proteinExistence type="predicted"/>
<feature type="region of interest" description="Disordered" evidence="1">
    <location>
        <begin position="338"/>
        <end position="357"/>
    </location>
</feature>